<reference evidence="2 4" key="1">
    <citation type="journal article" date="2011" name="Nature">
        <title>The Medicago genome provides insight into the evolution of rhizobial symbioses.</title>
        <authorList>
            <person name="Young N.D."/>
            <person name="Debelle F."/>
            <person name="Oldroyd G.E."/>
            <person name="Geurts R."/>
            <person name="Cannon S.B."/>
            <person name="Udvardi M.K."/>
            <person name="Benedito V.A."/>
            <person name="Mayer K.F."/>
            <person name="Gouzy J."/>
            <person name="Schoof H."/>
            <person name="Van de Peer Y."/>
            <person name="Proost S."/>
            <person name="Cook D.R."/>
            <person name="Meyers B.C."/>
            <person name="Spannagl M."/>
            <person name="Cheung F."/>
            <person name="De Mita S."/>
            <person name="Krishnakumar V."/>
            <person name="Gundlach H."/>
            <person name="Zhou S."/>
            <person name="Mudge J."/>
            <person name="Bharti A.K."/>
            <person name="Murray J.D."/>
            <person name="Naoumkina M.A."/>
            <person name="Rosen B."/>
            <person name="Silverstein K.A."/>
            <person name="Tang H."/>
            <person name="Rombauts S."/>
            <person name="Zhao P.X."/>
            <person name="Zhou P."/>
            <person name="Barbe V."/>
            <person name="Bardou P."/>
            <person name="Bechner M."/>
            <person name="Bellec A."/>
            <person name="Berger A."/>
            <person name="Berges H."/>
            <person name="Bidwell S."/>
            <person name="Bisseling T."/>
            <person name="Choisne N."/>
            <person name="Couloux A."/>
            <person name="Denny R."/>
            <person name="Deshpande S."/>
            <person name="Dai X."/>
            <person name="Doyle J.J."/>
            <person name="Dudez A.M."/>
            <person name="Farmer A.D."/>
            <person name="Fouteau S."/>
            <person name="Franken C."/>
            <person name="Gibelin C."/>
            <person name="Gish J."/>
            <person name="Goldstein S."/>
            <person name="Gonzalez A.J."/>
            <person name="Green P.J."/>
            <person name="Hallab A."/>
            <person name="Hartog M."/>
            <person name="Hua A."/>
            <person name="Humphray S.J."/>
            <person name="Jeong D.H."/>
            <person name="Jing Y."/>
            <person name="Jocker A."/>
            <person name="Kenton S.M."/>
            <person name="Kim D.J."/>
            <person name="Klee K."/>
            <person name="Lai H."/>
            <person name="Lang C."/>
            <person name="Lin S."/>
            <person name="Macmil S.L."/>
            <person name="Magdelenat G."/>
            <person name="Matthews L."/>
            <person name="McCorrison J."/>
            <person name="Monaghan E.L."/>
            <person name="Mun J.H."/>
            <person name="Najar F.Z."/>
            <person name="Nicholson C."/>
            <person name="Noirot C."/>
            <person name="O'Bleness M."/>
            <person name="Paule C.R."/>
            <person name="Poulain J."/>
            <person name="Prion F."/>
            <person name="Qin B."/>
            <person name="Qu C."/>
            <person name="Retzel E.F."/>
            <person name="Riddle C."/>
            <person name="Sallet E."/>
            <person name="Samain S."/>
            <person name="Samson N."/>
            <person name="Sanders I."/>
            <person name="Saurat O."/>
            <person name="Scarpelli C."/>
            <person name="Schiex T."/>
            <person name="Segurens B."/>
            <person name="Severin A.J."/>
            <person name="Sherrier D.J."/>
            <person name="Shi R."/>
            <person name="Sims S."/>
            <person name="Singer S.R."/>
            <person name="Sinharoy S."/>
            <person name="Sterck L."/>
            <person name="Viollet A."/>
            <person name="Wang B.B."/>
            <person name="Wang K."/>
            <person name="Wang M."/>
            <person name="Wang X."/>
            <person name="Warfsmann J."/>
            <person name="Weissenbach J."/>
            <person name="White D.D."/>
            <person name="White J.D."/>
            <person name="Wiley G.B."/>
            <person name="Wincker P."/>
            <person name="Xing Y."/>
            <person name="Yang L."/>
            <person name="Yao Z."/>
            <person name="Ying F."/>
            <person name="Zhai J."/>
            <person name="Zhou L."/>
            <person name="Zuber A."/>
            <person name="Denarie J."/>
            <person name="Dixon R.A."/>
            <person name="May G.D."/>
            <person name="Schwartz D.C."/>
            <person name="Rogers J."/>
            <person name="Quetier F."/>
            <person name="Town C.D."/>
            <person name="Roe B.A."/>
        </authorList>
    </citation>
    <scope>NUCLEOTIDE SEQUENCE [LARGE SCALE GENOMIC DNA]</scope>
    <source>
        <strain evidence="2">A17</strain>
        <strain evidence="3 4">cv. Jemalong A17</strain>
    </source>
</reference>
<dbReference type="AlphaFoldDB" id="A0A072TRD7"/>
<name>A0A072TRD7_MEDTR</name>
<keyword evidence="1" id="KW-0472">Membrane</keyword>
<reference evidence="3" key="3">
    <citation type="submission" date="2015-04" db="UniProtKB">
        <authorList>
            <consortium name="EnsemblPlants"/>
        </authorList>
    </citation>
    <scope>IDENTIFICATION</scope>
    <source>
        <strain evidence="3">cv. Jemalong A17</strain>
    </source>
</reference>
<reference evidence="2 4" key="2">
    <citation type="journal article" date="2014" name="BMC Genomics">
        <title>An improved genome release (version Mt4.0) for the model legume Medicago truncatula.</title>
        <authorList>
            <person name="Tang H."/>
            <person name="Krishnakumar V."/>
            <person name="Bidwell S."/>
            <person name="Rosen B."/>
            <person name="Chan A."/>
            <person name="Zhou S."/>
            <person name="Gentzbittel L."/>
            <person name="Childs K.L."/>
            <person name="Yandell M."/>
            <person name="Gundlach H."/>
            <person name="Mayer K.F."/>
            <person name="Schwartz D.C."/>
            <person name="Town C.D."/>
        </authorList>
    </citation>
    <scope>GENOME REANNOTATION</scope>
    <source>
        <strain evidence="2">A17</strain>
        <strain evidence="3 4">cv. Jemalong A17</strain>
    </source>
</reference>
<feature type="transmembrane region" description="Helical" evidence="1">
    <location>
        <begin position="38"/>
        <end position="57"/>
    </location>
</feature>
<organism evidence="2 4">
    <name type="scientific">Medicago truncatula</name>
    <name type="common">Barrel medic</name>
    <name type="synonym">Medicago tribuloides</name>
    <dbReference type="NCBI Taxonomy" id="3880"/>
    <lineage>
        <taxon>Eukaryota</taxon>
        <taxon>Viridiplantae</taxon>
        <taxon>Streptophyta</taxon>
        <taxon>Embryophyta</taxon>
        <taxon>Tracheophyta</taxon>
        <taxon>Spermatophyta</taxon>
        <taxon>Magnoliopsida</taxon>
        <taxon>eudicotyledons</taxon>
        <taxon>Gunneridae</taxon>
        <taxon>Pentapetalae</taxon>
        <taxon>rosids</taxon>
        <taxon>fabids</taxon>
        <taxon>Fabales</taxon>
        <taxon>Fabaceae</taxon>
        <taxon>Papilionoideae</taxon>
        <taxon>50 kb inversion clade</taxon>
        <taxon>NPAAA clade</taxon>
        <taxon>Hologalegina</taxon>
        <taxon>IRL clade</taxon>
        <taxon>Trifolieae</taxon>
        <taxon>Medicago</taxon>
    </lineage>
</organism>
<feature type="transmembrane region" description="Helical" evidence="1">
    <location>
        <begin position="69"/>
        <end position="89"/>
    </location>
</feature>
<evidence type="ECO:0000313" key="3">
    <source>
        <dbReference type="EnsemblPlants" id="KEH19373"/>
    </source>
</evidence>
<keyword evidence="4" id="KW-1185">Reference proteome</keyword>
<accession>A0A072TRD7</accession>
<dbReference type="Proteomes" id="UP000002051">
    <property type="component" value="Chromosome 8"/>
</dbReference>
<protein>
    <submittedName>
        <fullName evidence="2">Transmembrane protein, putative</fullName>
    </submittedName>
</protein>
<keyword evidence="1" id="KW-1133">Transmembrane helix</keyword>
<evidence type="ECO:0000313" key="4">
    <source>
        <dbReference type="Proteomes" id="UP000002051"/>
    </source>
</evidence>
<keyword evidence="1 2" id="KW-0812">Transmembrane</keyword>
<dbReference type="EnsemblPlants" id="KEH19373">
    <property type="protein sequence ID" value="KEH19373"/>
    <property type="gene ID" value="MTR_8g052495"/>
</dbReference>
<dbReference type="HOGENOM" id="CLU_2403045_0_0_1"/>
<evidence type="ECO:0000313" key="2">
    <source>
        <dbReference type="EMBL" id="KEH19373.1"/>
    </source>
</evidence>
<evidence type="ECO:0000256" key="1">
    <source>
        <dbReference type="SAM" id="Phobius"/>
    </source>
</evidence>
<gene>
    <name evidence="2" type="ordered locus">MTR_8g052495</name>
</gene>
<sequence length="93" mass="9944">MLPRALRCCRGGGCWRGLLPHRAFSTNGVRILGCVLKVLWVLFVSAVVGVFLWLGYFGGILFPAVLSKFPAAVVLCSFLVCGSSCAVRLEAGL</sequence>
<dbReference type="EMBL" id="CM001224">
    <property type="protein sequence ID" value="KEH19373.1"/>
    <property type="molecule type" value="Genomic_DNA"/>
</dbReference>
<proteinExistence type="predicted"/>